<dbReference type="CDD" id="cd04666">
    <property type="entry name" value="NUDIX_DIPP2_like_Nudt4"/>
    <property type="match status" value="1"/>
</dbReference>
<evidence type="ECO:0000313" key="7">
    <source>
        <dbReference type="EMBL" id="RDJ29462.1"/>
    </source>
</evidence>
<dbReference type="EMBL" id="QQTP01000001">
    <property type="protein sequence ID" value="RDJ29462.1"/>
    <property type="molecule type" value="Genomic_DNA"/>
</dbReference>
<feature type="region of interest" description="Disordered" evidence="5">
    <location>
        <begin position="149"/>
        <end position="169"/>
    </location>
</feature>
<dbReference type="InterPro" id="IPR000086">
    <property type="entry name" value="NUDIX_hydrolase_dom"/>
</dbReference>
<protein>
    <submittedName>
        <fullName evidence="7">NUDIX domain-containing protein</fullName>
    </submittedName>
</protein>
<accession>A0A370LBW1</accession>
<evidence type="ECO:0000256" key="4">
    <source>
        <dbReference type="ARBA" id="ARBA00022842"/>
    </source>
</evidence>
<dbReference type="RefSeq" id="WP_114827580.1">
    <property type="nucleotide sequence ID" value="NZ_QQTO01000019.1"/>
</dbReference>
<dbReference type="Proteomes" id="UP000255207">
    <property type="component" value="Unassembled WGS sequence"/>
</dbReference>
<evidence type="ECO:0000256" key="5">
    <source>
        <dbReference type="SAM" id="MobiDB-lite"/>
    </source>
</evidence>
<dbReference type="AlphaFoldDB" id="A0A370LBW1"/>
<keyword evidence="3" id="KW-0378">Hydrolase</keyword>
<keyword evidence="8" id="KW-1185">Reference proteome</keyword>
<sequence>MKKAKRAVGKTRSQIGALPIRWSALGEPEVLLVTTRTTRRWIVPKGWVIKGMKDNDAAAVEAREEAGVIGRIHKKSFGHYVYWKRMADHFVLCKVTLYVLESKRRLEHWQETSQRHSHWFKLADAADLVEEPGLKAVIRKLKARLERSGPPLLAPPERPESVIGTPTLQ</sequence>
<dbReference type="PANTHER" id="PTHR12629">
    <property type="entry name" value="DIPHOSPHOINOSITOL POLYPHOSPHATE PHOSPHOHYDROLASE"/>
    <property type="match status" value="1"/>
</dbReference>
<evidence type="ECO:0000256" key="1">
    <source>
        <dbReference type="ARBA" id="ARBA00001946"/>
    </source>
</evidence>
<reference evidence="8" key="1">
    <citation type="submission" date="2018-07" db="EMBL/GenBank/DDBJ databases">
        <authorList>
            <person name="Safronova V.I."/>
            <person name="Chirak E.R."/>
            <person name="Sazanova A.L."/>
        </authorList>
    </citation>
    <scope>NUCLEOTIDE SEQUENCE [LARGE SCALE GENOMIC DNA]</scope>
    <source>
        <strain evidence="8">RCAM04685</strain>
    </source>
</reference>
<comment type="cofactor">
    <cofactor evidence="1">
        <name>Mg(2+)</name>
        <dbReference type="ChEBI" id="CHEBI:18420"/>
    </cofactor>
</comment>
<dbReference type="GO" id="GO:0046872">
    <property type="term" value="F:metal ion binding"/>
    <property type="evidence" value="ECO:0007669"/>
    <property type="project" value="UniProtKB-KW"/>
</dbReference>
<comment type="caution">
    <text evidence="7">The sequence shown here is derived from an EMBL/GenBank/DDBJ whole genome shotgun (WGS) entry which is preliminary data.</text>
</comment>
<dbReference type="GO" id="GO:0005737">
    <property type="term" value="C:cytoplasm"/>
    <property type="evidence" value="ECO:0007669"/>
    <property type="project" value="TreeGrafter"/>
</dbReference>
<dbReference type="GO" id="GO:0016462">
    <property type="term" value="F:pyrophosphatase activity"/>
    <property type="evidence" value="ECO:0007669"/>
    <property type="project" value="InterPro"/>
</dbReference>
<keyword evidence="4" id="KW-0460">Magnesium</keyword>
<dbReference type="PANTHER" id="PTHR12629:SF0">
    <property type="entry name" value="DIPHOSPHOINOSITOL-POLYPHOSPHATE DIPHOSPHATASE"/>
    <property type="match status" value="1"/>
</dbReference>
<feature type="domain" description="Nudix hydrolase" evidence="6">
    <location>
        <begin position="10"/>
        <end position="142"/>
    </location>
</feature>
<gene>
    <name evidence="7" type="ORF">DWE98_02620</name>
</gene>
<name>A0A370LBW1_9HYPH</name>
<keyword evidence="2" id="KW-0479">Metal-binding</keyword>
<dbReference type="InterPro" id="IPR015797">
    <property type="entry name" value="NUDIX_hydrolase-like_dom_sf"/>
</dbReference>
<dbReference type="OrthoDB" id="7066910at2"/>
<dbReference type="PROSITE" id="PS51462">
    <property type="entry name" value="NUDIX"/>
    <property type="match status" value="1"/>
</dbReference>
<evidence type="ECO:0000256" key="2">
    <source>
        <dbReference type="ARBA" id="ARBA00022723"/>
    </source>
</evidence>
<organism evidence="7 8">
    <name type="scientific">Bosea caraganae</name>
    <dbReference type="NCBI Taxonomy" id="2763117"/>
    <lineage>
        <taxon>Bacteria</taxon>
        <taxon>Pseudomonadati</taxon>
        <taxon>Pseudomonadota</taxon>
        <taxon>Alphaproteobacteria</taxon>
        <taxon>Hyphomicrobiales</taxon>
        <taxon>Boseaceae</taxon>
        <taxon>Bosea</taxon>
    </lineage>
</organism>
<dbReference type="Pfam" id="PF00293">
    <property type="entry name" value="NUDIX"/>
    <property type="match status" value="1"/>
</dbReference>
<proteinExistence type="predicted"/>
<evidence type="ECO:0000313" key="8">
    <source>
        <dbReference type="Proteomes" id="UP000255207"/>
    </source>
</evidence>
<evidence type="ECO:0000256" key="3">
    <source>
        <dbReference type="ARBA" id="ARBA00022801"/>
    </source>
</evidence>
<dbReference type="Gene3D" id="3.90.79.10">
    <property type="entry name" value="Nucleoside Triphosphate Pyrophosphohydrolase"/>
    <property type="match status" value="1"/>
</dbReference>
<dbReference type="InterPro" id="IPR047198">
    <property type="entry name" value="DDP-like_NUDIX"/>
</dbReference>
<evidence type="ECO:0000259" key="6">
    <source>
        <dbReference type="PROSITE" id="PS51462"/>
    </source>
</evidence>
<dbReference type="SUPFAM" id="SSF55811">
    <property type="entry name" value="Nudix"/>
    <property type="match status" value="1"/>
</dbReference>